<dbReference type="PROSITE" id="PS51318">
    <property type="entry name" value="TAT"/>
    <property type="match status" value="1"/>
</dbReference>
<dbReference type="Proteomes" id="UP000189677">
    <property type="component" value="Chromosome"/>
</dbReference>
<dbReference type="RefSeq" id="WP_078079273.1">
    <property type="nucleotide sequence ID" value="NZ_CP018047.1"/>
</dbReference>
<accession>A0A1U9R3A0</accession>
<name>A0A1U9R3A0_STRNV</name>
<organism evidence="1 2">
    <name type="scientific">Streptomyces niveus</name>
    <name type="common">Streptomyces spheroides</name>
    <dbReference type="NCBI Taxonomy" id="193462"/>
    <lineage>
        <taxon>Bacteria</taxon>
        <taxon>Bacillati</taxon>
        <taxon>Actinomycetota</taxon>
        <taxon>Actinomycetes</taxon>
        <taxon>Kitasatosporales</taxon>
        <taxon>Streptomycetaceae</taxon>
        <taxon>Streptomyces</taxon>
    </lineage>
</organism>
<dbReference type="AlphaFoldDB" id="A0A1U9R3A0"/>
<sequence length="361" mass="38979">MSQHGDNGSQHAADEPRNPGRRIFLRAAAATAAVASGVVATGAAAGSAAAAPVGAAPAPALEAAPGGFPNYRYLKTLLTPSQLKYNPTGEIIFPCIRGVYDKLADPLGRYYLYYGPHDAPGGICLAYGDSLEGPFTEYTANPIVSNNWQPHYQVSHVASPHVVWRADLKELWLYFHGENGTTRLARSKNGITFTYDKVVLTTAMMPAGSTETSYARVFAHELPSRGAHYVMLFMLNNKSNHRDIAWGWSSDGRNWTFDQTPLVRHSDVGANNIGGPHLLSRDGSTYVVYNTSKENGGNLLITEVGNDFSRRNHLGLFYDSANTPPDNGRSAAPSFGTDRGVPYMVYEAGERLQGSIAVARG</sequence>
<evidence type="ECO:0000313" key="2">
    <source>
        <dbReference type="Proteomes" id="UP000189677"/>
    </source>
</evidence>
<dbReference type="EMBL" id="CP018047">
    <property type="protein sequence ID" value="AQU70581.1"/>
    <property type="molecule type" value="Genomic_DNA"/>
</dbReference>
<dbReference type="InterPro" id="IPR006311">
    <property type="entry name" value="TAT_signal"/>
</dbReference>
<dbReference type="InterPro" id="IPR023296">
    <property type="entry name" value="Glyco_hydro_beta-prop_sf"/>
</dbReference>
<proteinExistence type="predicted"/>
<evidence type="ECO:0000313" key="1">
    <source>
        <dbReference type="EMBL" id="AQU70581.1"/>
    </source>
</evidence>
<dbReference type="Gene3D" id="2.115.10.20">
    <property type="entry name" value="Glycosyl hydrolase domain, family 43"/>
    <property type="match status" value="2"/>
</dbReference>
<gene>
    <name evidence="1" type="ORF">BBN63_01985</name>
</gene>
<dbReference type="SUPFAM" id="SSF75005">
    <property type="entry name" value="Arabinanase/levansucrase/invertase"/>
    <property type="match status" value="1"/>
</dbReference>
<protein>
    <recommendedName>
        <fullName evidence="3">Secreted protein</fullName>
    </recommendedName>
</protein>
<reference evidence="1 2" key="1">
    <citation type="submission" date="2016-11" db="EMBL/GenBank/DDBJ databases">
        <title>Complete genome sequence of Streptomyces niveus SCSIO 3406.</title>
        <authorList>
            <person name="Zhu Q."/>
            <person name="Cheng W."/>
            <person name="Song Y."/>
            <person name="Li Q."/>
            <person name="Ju J."/>
        </authorList>
    </citation>
    <scope>NUCLEOTIDE SEQUENCE [LARGE SCALE GENOMIC DNA]</scope>
    <source>
        <strain evidence="1 2">SCSIO 3406</strain>
    </source>
</reference>
<evidence type="ECO:0008006" key="3">
    <source>
        <dbReference type="Google" id="ProtNLM"/>
    </source>
</evidence>
<keyword evidence="2" id="KW-1185">Reference proteome</keyword>
<dbReference type="KEGG" id="snw:BBN63_01985"/>